<reference evidence="1 2" key="1">
    <citation type="submission" date="2023-03" db="EMBL/GenBank/DDBJ databases">
        <title>High-quality genome of Scylla paramamosain provides insights in environmental adaptation.</title>
        <authorList>
            <person name="Zhang L."/>
        </authorList>
    </citation>
    <scope>NUCLEOTIDE SEQUENCE [LARGE SCALE GENOMIC DNA]</scope>
    <source>
        <strain evidence="1">LZ_2023a</strain>
        <tissue evidence="1">Muscle</tissue>
    </source>
</reference>
<gene>
    <name evidence="1" type="ORF">O3P69_002507</name>
</gene>
<comment type="caution">
    <text evidence="1">The sequence shown here is derived from an EMBL/GenBank/DDBJ whole genome shotgun (WGS) entry which is preliminary data.</text>
</comment>
<dbReference type="EMBL" id="JARAKH010000009">
    <property type="protein sequence ID" value="KAK8400753.1"/>
    <property type="molecule type" value="Genomic_DNA"/>
</dbReference>
<accession>A0AAW0UKU8</accession>
<evidence type="ECO:0000313" key="2">
    <source>
        <dbReference type="Proteomes" id="UP001487740"/>
    </source>
</evidence>
<dbReference type="AlphaFoldDB" id="A0AAW0UKU8"/>
<proteinExistence type="predicted"/>
<keyword evidence="2" id="KW-1185">Reference proteome</keyword>
<dbReference type="Proteomes" id="UP001487740">
    <property type="component" value="Unassembled WGS sequence"/>
</dbReference>
<name>A0AAW0UKU8_SCYPA</name>
<organism evidence="1 2">
    <name type="scientific">Scylla paramamosain</name>
    <name type="common">Mud crab</name>
    <dbReference type="NCBI Taxonomy" id="85552"/>
    <lineage>
        <taxon>Eukaryota</taxon>
        <taxon>Metazoa</taxon>
        <taxon>Ecdysozoa</taxon>
        <taxon>Arthropoda</taxon>
        <taxon>Crustacea</taxon>
        <taxon>Multicrustacea</taxon>
        <taxon>Malacostraca</taxon>
        <taxon>Eumalacostraca</taxon>
        <taxon>Eucarida</taxon>
        <taxon>Decapoda</taxon>
        <taxon>Pleocyemata</taxon>
        <taxon>Brachyura</taxon>
        <taxon>Eubrachyura</taxon>
        <taxon>Portunoidea</taxon>
        <taxon>Portunidae</taxon>
        <taxon>Portuninae</taxon>
        <taxon>Scylla</taxon>
    </lineage>
</organism>
<protein>
    <submittedName>
        <fullName evidence="1">Uncharacterized protein</fullName>
    </submittedName>
</protein>
<sequence>MITGAHSGNSPIDYFIKIDYMREPYEDRTVPMGADCIPGSCPGDWHACSTWGASWQGRLAPVRCTAANLCGHRRFPPGILTPAARHATAGRPLPEYCYFTGAPCLKSALDGRSDSWVGLGPDTTAVSFLSLSFLLH</sequence>
<evidence type="ECO:0000313" key="1">
    <source>
        <dbReference type="EMBL" id="KAK8400753.1"/>
    </source>
</evidence>